<name>A0A9D4K0A4_DREPO</name>
<sequence length="109" mass="12092">MTPSNPLLYGFNSLQDTLCFLILVFYWRSLVSKSSPLTRLIHSGADNEPLILEDYEIPQSGIPTFIPAGYMQTTDLADGSAEAGSASNIEAEHYYLTSINQVYNLCLRP</sequence>
<proteinExistence type="predicted"/>
<evidence type="ECO:0000313" key="2">
    <source>
        <dbReference type="Proteomes" id="UP000828390"/>
    </source>
</evidence>
<organism evidence="1 2">
    <name type="scientific">Dreissena polymorpha</name>
    <name type="common">Zebra mussel</name>
    <name type="synonym">Mytilus polymorpha</name>
    <dbReference type="NCBI Taxonomy" id="45954"/>
    <lineage>
        <taxon>Eukaryota</taxon>
        <taxon>Metazoa</taxon>
        <taxon>Spiralia</taxon>
        <taxon>Lophotrochozoa</taxon>
        <taxon>Mollusca</taxon>
        <taxon>Bivalvia</taxon>
        <taxon>Autobranchia</taxon>
        <taxon>Heteroconchia</taxon>
        <taxon>Euheterodonta</taxon>
        <taxon>Imparidentia</taxon>
        <taxon>Neoheterodontei</taxon>
        <taxon>Myida</taxon>
        <taxon>Dreissenoidea</taxon>
        <taxon>Dreissenidae</taxon>
        <taxon>Dreissena</taxon>
    </lineage>
</organism>
<evidence type="ECO:0000313" key="1">
    <source>
        <dbReference type="EMBL" id="KAH3831440.1"/>
    </source>
</evidence>
<protein>
    <submittedName>
        <fullName evidence="1">Uncharacterized protein</fullName>
    </submittedName>
</protein>
<accession>A0A9D4K0A4</accession>
<keyword evidence="2" id="KW-1185">Reference proteome</keyword>
<reference evidence="1" key="2">
    <citation type="submission" date="2020-11" db="EMBL/GenBank/DDBJ databases">
        <authorList>
            <person name="McCartney M.A."/>
            <person name="Auch B."/>
            <person name="Kono T."/>
            <person name="Mallez S."/>
            <person name="Becker A."/>
            <person name="Gohl D.M."/>
            <person name="Silverstein K.A.T."/>
            <person name="Koren S."/>
            <person name="Bechman K.B."/>
            <person name="Herman A."/>
            <person name="Abrahante J.E."/>
            <person name="Garbe J."/>
        </authorList>
    </citation>
    <scope>NUCLEOTIDE SEQUENCE</scope>
    <source>
        <strain evidence="1">Duluth1</strain>
        <tissue evidence="1">Whole animal</tissue>
    </source>
</reference>
<gene>
    <name evidence="1" type="ORF">DPMN_104707</name>
</gene>
<dbReference type="EMBL" id="JAIWYP010000004">
    <property type="protein sequence ID" value="KAH3831440.1"/>
    <property type="molecule type" value="Genomic_DNA"/>
</dbReference>
<dbReference type="Proteomes" id="UP000828390">
    <property type="component" value="Unassembled WGS sequence"/>
</dbReference>
<comment type="caution">
    <text evidence="1">The sequence shown here is derived from an EMBL/GenBank/DDBJ whole genome shotgun (WGS) entry which is preliminary data.</text>
</comment>
<dbReference type="AlphaFoldDB" id="A0A9D4K0A4"/>
<reference evidence="1" key="1">
    <citation type="journal article" date="2019" name="bioRxiv">
        <title>The Genome of the Zebra Mussel, Dreissena polymorpha: A Resource for Invasive Species Research.</title>
        <authorList>
            <person name="McCartney M.A."/>
            <person name="Auch B."/>
            <person name="Kono T."/>
            <person name="Mallez S."/>
            <person name="Zhang Y."/>
            <person name="Obille A."/>
            <person name="Becker A."/>
            <person name="Abrahante J.E."/>
            <person name="Garbe J."/>
            <person name="Badalamenti J.P."/>
            <person name="Herman A."/>
            <person name="Mangelson H."/>
            <person name="Liachko I."/>
            <person name="Sullivan S."/>
            <person name="Sone E.D."/>
            <person name="Koren S."/>
            <person name="Silverstein K.A.T."/>
            <person name="Beckman K.B."/>
            <person name="Gohl D.M."/>
        </authorList>
    </citation>
    <scope>NUCLEOTIDE SEQUENCE</scope>
    <source>
        <strain evidence="1">Duluth1</strain>
        <tissue evidence="1">Whole animal</tissue>
    </source>
</reference>